<organism evidence="1">
    <name type="scientific">Siphoviridae sp. ct8M020</name>
    <dbReference type="NCBI Taxonomy" id="2825362"/>
    <lineage>
        <taxon>Viruses</taxon>
        <taxon>Duplodnaviria</taxon>
        <taxon>Heunggongvirae</taxon>
        <taxon>Uroviricota</taxon>
        <taxon>Caudoviricetes</taxon>
    </lineage>
</organism>
<dbReference type="EMBL" id="BK015449">
    <property type="protein sequence ID" value="DAE07408.1"/>
    <property type="molecule type" value="Genomic_DNA"/>
</dbReference>
<name>A0A8S5PKY8_9CAUD</name>
<reference evidence="1" key="1">
    <citation type="journal article" date="2021" name="Proc. Natl. Acad. Sci. U.S.A.">
        <title>A Catalog of Tens of Thousands of Viruses from Human Metagenomes Reveals Hidden Associations with Chronic Diseases.</title>
        <authorList>
            <person name="Tisza M.J."/>
            <person name="Buck C.B."/>
        </authorList>
    </citation>
    <scope>NUCLEOTIDE SEQUENCE</scope>
    <source>
        <strain evidence="1">Ct8M020</strain>
    </source>
</reference>
<protein>
    <submittedName>
        <fullName evidence="1">Uncharacterized protein</fullName>
    </submittedName>
</protein>
<accession>A0A8S5PKY8</accession>
<sequence>MLTITVPEQELYNERTEEFLTIPSSTLTLEHSLVSISKWEAKWKKPFYDKNEKTPKEVTDYIRCMCITKNVQPNVFYYLGDENLKKIQEYIADPMTATTFSNHEKGSRRQRIITSELIYYWMISDGIPMDCEKWHINRLLTLIHVFDAEGNASKNKMSKKDIYSQNAALNAARRAKNKSRG</sequence>
<proteinExistence type="predicted"/>
<evidence type="ECO:0000313" key="1">
    <source>
        <dbReference type="EMBL" id="DAE07408.1"/>
    </source>
</evidence>